<accession>A0A0P9JMI2</accession>
<dbReference type="RefSeq" id="WP_010211491.1">
    <property type="nucleotide sequence ID" value="NZ_LJPT01000050.1"/>
</dbReference>
<dbReference type="PATRIC" id="fig|251702.3.peg.4208"/>
<dbReference type="EMBL" id="LJPT01000050">
    <property type="protein sequence ID" value="KPW50463.1"/>
    <property type="molecule type" value="Genomic_DNA"/>
</dbReference>
<comment type="caution">
    <text evidence="1">The sequence shown here is derived from an EMBL/GenBank/DDBJ whole genome shotgun (WGS) entry which is preliminary data.</text>
</comment>
<name>A0A0P9JMI2_9PSED</name>
<proteinExistence type="predicted"/>
<reference evidence="1 2" key="1">
    <citation type="submission" date="2015-09" db="EMBL/GenBank/DDBJ databases">
        <title>Genome announcement of multiple Pseudomonas syringae strains.</title>
        <authorList>
            <person name="Thakur S."/>
            <person name="Wang P.W."/>
            <person name="Gong Y."/>
            <person name="Weir B.S."/>
            <person name="Guttman D.S."/>
        </authorList>
    </citation>
    <scope>NUCLEOTIDE SEQUENCE [LARGE SCALE GENOMIC DNA]</scope>
    <source>
        <strain evidence="1 2">ICMP4303</strain>
    </source>
</reference>
<evidence type="ECO:0000313" key="2">
    <source>
        <dbReference type="Proteomes" id="UP000050425"/>
    </source>
</evidence>
<evidence type="ECO:0000313" key="1">
    <source>
        <dbReference type="EMBL" id="KPW50463.1"/>
    </source>
</evidence>
<dbReference type="AlphaFoldDB" id="A0A0P9JMI2"/>
<sequence>MAFHHALACKSCNAISHIDRHRADFYNSFENLKLCGHCGKRQGWRDTVVIWVPAGRWFNPLSWGRGEWIE</sequence>
<organism evidence="1 2">
    <name type="scientific">Pseudomonas syringae pv. antirrhini</name>
    <dbReference type="NCBI Taxonomy" id="251702"/>
    <lineage>
        <taxon>Bacteria</taxon>
        <taxon>Pseudomonadati</taxon>
        <taxon>Pseudomonadota</taxon>
        <taxon>Gammaproteobacteria</taxon>
        <taxon>Pseudomonadales</taxon>
        <taxon>Pseudomonadaceae</taxon>
        <taxon>Pseudomonas</taxon>
    </lineage>
</organism>
<dbReference type="Proteomes" id="UP000050425">
    <property type="component" value="Unassembled WGS sequence"/>
</dbReference>
<protein>
    <submittedName>
        <fullName evidence="1">Uncharacterized protein</fullName>
    </submittedName>
</protein>
<gene>
    <name evidence="1" type="ORF">ALO88_03192</name>
</gene>